<evidence type="ECO:0000313" key="3">
    <source>
        <dbReference type="EMBL" id="HGT47833.1"/>
    </source>
</evidence>
<dbReference type="PRINTS" id="PR00080">
    <property type="entry name" value="SDRFAMILY"/>
</dbReference>
<dbReference type="AlphaFoldDB" id="A0A832DGR4"/>
<gene>
    <name evidence="3" type="ORF">ENS56_07350</name>
</gene>
<keyword evidence="1" id="KW-0560">Oxidoreductase</keyword>
<dbReference type="EMBL" id="DSVI01000008">
    <property type="protein sequence ID" value="HGT47833.1"/>
    <property type="molecule type" value="Genomic_DNA"/>
</dbReference>
<dbReference type="PRINTS" id="PR00081">
    <property type="entry name" value="GDHRDH"/>
</dbReference>
<sequence>MREKNCLITGATSGIGKAVALGLAERGANVIFIGRNPEKCKKIAKLIKKKTHNENVSYYVADISLIRETKKVADKIKSDFKRIDVLVNNAGARFINHQLTDEGVELTLATNHLGHFVLTNELLQLLKNSDDARVINVSSGVHYGGKGVIENITEPSQYDGRLQYSNSKLANVLFTYKLAERLKETTVKVFAVDPGGVATNFSRNNGLKFWLKHLVYYLLKRELITPKQASQTIIHLAISNEFKNKTAKFFFDMKEKESSHLSYDKSLQKKLWEMSEELIKKIN</sequence>
<evidence type="ECO:0000256" key="1">
    <source>
        <dbReference type="ARBA" id="ARBA00023002"/>
    </source>
</evidence>
<dbReference type="InterPro" id="IPR002347">
    <property type="entry name" value="SDR_fam"/>
</dbReference>
<comment type="similarity">
    <text evidence="2">Belongs to the short-chain dehydrogenases/reductases (SDR) family.</text>
</comment>
<dbReference type="Pfam" id="PF00106">
    <property type="entry name" value="adh_short"/>
    <property type="match status" value="1"/>
</dbReference>
<protein>
    <submittedName>
        <fullName evidence="3">SDR family oxidoreductase</fullName>
    </submittedName>
</protein>
<dbReference type="PANTHER" id="PTHR43157">
    <property type="entry name" value="PHOSPHATIDYLINOSITOL-GLYCAN BIOSYNTHESIS CLASS F PROTEIN-RELATED"/>
    <property type="match status" value="1"/>
</dbReference>
<dbReference type="SUPFAM" id="SSF51735">
    <property type="entry name" value="NAD(P)-binding Rossmann-fold domains"/>
    <property type="match status" value="1"/>
</dbReference>
<dbReference type="InterPro" id="IPR036291">
    <property type="entry name" value="NAD(P)-bd_dom_sf"/>
</dbReference>
<dbReference type="CDD" id="cd05327">
    <property type="entry name" value="retinol-DH_like_SDR_c_like"/>
    <property type="match status" value="1"/>
</dbReference>
<name>A0A832DGR4_9BACT</name>
<dbReference type="Gene3D" id="3.40.50.720">
    <property type="entry name" value="NAD(P)-binding Rossmann-like Domain"/>
    <property type="match status" value="1"/>
</dbReference>
<dbReference type="PANTHER" id="PTHR43157:SF31">
    <property type="entry name" value="PHOSPHATIDYLINOSITOL-GLYCAN BIOSYNTHESIS CLASS F PROTEIN"/>
    <property type="match status" value="1"/>
</dbReference>
<reference evidence="3" key="1">
    <citation type="journal article" date="2020" name="mSystems">
        <title>Genome- and Community-Level Interaction Insights into Carbon Utilization and Element Cycling Functions of Hydrothermarchaeota in Hydrothermal Sediment.</title>
        <authorList>
            <person name="Zhou Z."/>
            <person name="Liu Y."/>
            <person name="Xu W."/>
            <person name="Pan J."/>
            <person name="Luo Z.H."/>
            <person name="Li M."/>
        </authorList>
    </citation>
    <scope>NUCLEOTIDE SEQUENCE [LARGE SCALE GENOMIC DNA]</scope>
    <source>
        <strain evidence="3">SpSt-500</strain>
    </source>
</reference>
<proteinExistence type="inferred from homology"/>
<dbReference type="GO" id="GO:0016491">
    <property type="term" value="F:oxidoreductase activity"/>
    <property type="evidence" value="ECO:0007669"/>
    <property type="project" value="UniProtKB-KW"/>
</dbReference>
<organism evidence="3">
    <name type="scientific">Ignavibacterium album</name>
    <dbReference type="NCBI Taxonomy" id="591197"/>
    <lineage>
        <taxon>Bacteria</taxon>
        <taxon>Pseudomonadati</taxon>
        <taxon>Ignavibacteriota</taxon>
        <taxon>Ignavibacteria</taxon>
        <taxon>Ignavibacteriales</taxon>
        <taxon>Ignavibacteriaceae</taxon>
        <taxon>Ignavibacterium</taxon>
    </lineage>
</organism>
<comment type="caution">
    <text evidence="3">The sequence shown here is derived from an EMBL/GenBank/DDBJ whole genome shotgun (WGS) entry which is preliminary data.</text>
</comment>
<accession>A0A832DGR4</accession>
<evidence type="ECO:0000256" key="2">
    <source>
        <dbReference type="RuleBase" id="RU000363"/>
    </source>
</evidence>